<evidence type="ECO:0000256" key="1">
    <source>
        <dbReference type="SAM" id="Phobius"/>
    </source>
</evidence>
<comment type="caution">
    <text evidence="2">The sequence shown here is derived from an EMBL/GenBank/DDBJ whole genome shotgun (WGS) entry which is preliminary data.</text>
</comment>
<reference evidence="2 3" key="1">
    <citation type="submission" date="2019-02" db="EMBL/GenBank/DDBJ databases">
        <title>Prokaryotic population dynamics and viral predation in marine succession experiment using metagenomics: the confinement effect.</title>
        <authorList>
            <person name="Haro-Moreno J.M."/>
            <person name="Rodriguez-Valera F."/>
            <person name="Lopez-Perez M."/>
        </authorList>
    </citation>
    <scope>NUCLEOTIDE SEQUENCE [LARGE SCALE GENOMIC DNA]</scope>
    <source>
        <strain evidence="2">MED-G164</strain>
    </source>
</reference>
<keyword evidence="1" id="KW-0472">Membrane</keyword>
<gene>
    <name evidence="2" type="ORF">EVA97_00985</name>
</gene>
<proteinExistence type="predicted"/>
<evidence type="ECO:0000313" key="2">
    <source>
        <dbReference type="EMBL" id="RZO29037.1"/>
    </source>
</evidence>
<keyword evidence="1" id="KW-0812">Transmembrane</keyword>
<dbReference type="EMBL" id="SHBJ01000004">
    <property type="protein sequence ID" value="RZO29037.1"/>
    <property type="molecule type" value="Genomic_DNA"/>
</dbReference>
<accession>A0A520N6E8</accession>
<organism evidence="2 3">
    <name type="scientific">SAR86 cluster bacterium</name>
    <dbReference type="NCBI Taxonomy" id="2030880"/>
    <lineage>
        <taxon>Bacteria</taxon>
        <taxon>Pseudomonadati</taxon>
        <taxon>Pseudomonadota</taxon>
        <taxon>Gammaproteobacteria</taxon>
        <taxon>SAR86 cluster</taxon>
    </lineage>
</organism>
<dbReference type="Proteomes" id="UP000315283">
    <property type="component" value="Unassembled WGS sequence"/>
</dbReference>
<sequence>MSTTNNKYLVLRGKNKDIYFIQKRLSKEAAAIFGKDFIKKSLETTDIHVARAKRDKILHEIEEMTINNHKDIALNQENSVNLTKDQEFETNSVNKLSKSEDIHVPIDDDADLDDHSYNNDSNFTLFSIRIPKLPKKEEIIMKIDAFIPIVILILTLFIAFIV</sequence>
<keyword evidence="1" id="KW-1133">Transmembrane helix</keyword>
<feature type="transmembrane region" description="Helical" evidence="1">
    <location>
        <begin position="139"/>
        <end position="161"/>
    </location>
</feature>
<protein>
    <submittedName>
        <fullName evidence="2">Uncharacterized protein</fullName>
    </submittedName>
</protein>
<name>A0A520N6E8_9GAMM</name>
<evidence type="ECO:0000313" key="3">
    <source>
        <dbReference type="Proteomes" id="UP000315283"/>
    </source>
</evidence>
<dbReference type="AlphaFoldDB" id="A0A520N6E8"/>